<name>A0A7W7M131_9ACTN</name>
<comment type="caution">
    <text evidence="2">The sequence shown here is derived from an EMBL/GenBank/DDBJ whole genome shotgun (WGS) entry which is preliminary data.</text>
</comment>
<accession>A0A7W7M131</accession>
<feature type="domain" description="Cupin type-2" evidence="1">
    <location>
        <begin position="49"/>
        <end position="116"/>
    </location>
</feature>
<dbReference type="PANTHER" id="PTHR36440">
    <property type="entry name" value="PUTATIVE (AFU_ORTHOLOGUE AFUA_8G07350)-RELATED"/>
    <property type="match status" value="1"/>
</dbReference>
<protein>
    <submittedName>
        <fullName evidence="2">Mannose-6-phosphate isomerase-like protein (Cupin superfamily)</fullName>
    </submittedName>
</protein>
<dbReference type="Pfam" id="PF07883">
    <property type="entry name" value="Cupin_2"/>
    <property type="match status" value="1"/>
</dbReference>
<proteinExistence type="predicted"/>
<dbReference type="Proteomes" id="UP000579523">
    <property type="component" value="Unassembled WGS sequence"/>
</dbReference>
<dbReference type="InterPro" id="IPR014710">
    <property type="entry name" value="RmlC-like_jellyroll"/>
</dbReference>
<dbReference type="InterPro" id="IPR053146">
    <property type="entry name" value="QDO-like"/>
</dbReference>
<dbReference type="GO" id="GO:0016853">
    <property type="term" value="F:isomerase activity"/>
    <property type="evidence" value="ECO:0007669"/>
    <property type="project" value="UniProtKB-KW"/>
</dbReference>
<evidence type="ECO:0000313" key="2">
    <source>
        <dbReference type="EMBL" id="MBB4900144.1"/>
    </source>
</evidence>
<organism evidence="2 3">
    <name type="scientific">Streptomyces griseomycini</name>
    <dbReference type="NCBI Taxonomy" id="66895"/>
    <lineage>
        <taxon>Bacteria</taxon>
        <taxon>Bacillati</taxon>
        <taxon>Actinomycetota</taxon>
        <taxon>Actinomycetes</taxon>
        <taxon>Kitasatosporales</taxon>
        <taxon>Streptomycetaceae</taxon>
        <taxon>Streptomyces</taxon>
    </lineage>
</organism>
<sequence>MSENPVNASARPVLVRADSAETLQDGAASLITLLADSDRTQGALTANRATLRKGSPGAPAHFHTRATEMFFVLGGSLRVLLGDRIVTLGAGDFVTVPPRLPHAFAPAPGEEADVLVAFTPGMDRFDYYRLLERVYRGEATVEDIKASSERYDNHYFASPLWQAELADA</sequence>
<dbReference type="InterPro" id="IPR011051">
    <property type="entry name" value="RmlC_Cupin_sf"/>
</dbReference>
<dbReference type="RefSeq" id="WP_229889921.1">
    <property type="nucleotide sequence ID" value="NZ_BMTI01000008.1"/>
</dbReference>
<keyword evidence="2" id="KW-0413">Isomerase</keyword>
<dbReference type="EMBL" id="JACHJI010000007">
    <property type="protein sequence ID" value="MBB4900144.1"/>
    <property type="molecule type" value="Genomic_DNA"/>
</dbReference>
<reference evidence="2 3" key="1">
    <citation type="submission" date="2020-08" db="EMBL/GenBank/DDBJ databases">
        <title>Genomic Encyclopedia of Type Strains, Phase III (KMG-III): the genomes of soil and plant-associated and newly described type strains.</title>
        <authorList>
            <person name="Whitman W."/>
        </authorList>
    </citation>
    <scope>NUCLEOTIDE SEQUENCE [LARGE SCALE GENOMIC DNA]</scope>
    <source>
        <strain evidence="2 3">CECT 3273</strain>
    </source>
</reference>
<evidence type="ECO:0000313" key="3">
    <source>
        <dbReference type="Proteomes" id="UP000579523"/>
    </source>
</evidence>
<evidence type="ECO:0000259" key="1">
    <source>
        <dbReference type="Pfam" id="PF07883"/>
    </source>
</evidence>
<gene>
    <name evidence="2" type="ORF">FHS37_004206</name>
</gene>
<dbReference type="Gene3D" id="2.60.120.10">
    <property type="entry name" value="Jelly Rolls"/>
    <property type="match status" value="1"/>
</dbReference>
<dbReference type="InterPro" id="IPR013096">
    <property type="entry name" value="Cupin_2"/>
</dbReference>
<dbReference type="AlphaFoldDB" id="A0A7W7M131"/>
<dbReference type="SUPFAM" id="SSF51182">
    <property type="entry name" value="RmlC-like cupins"/>
    <property type="match status" value="1"/>
</dbReference>
<dbReference type="PANTHER" id="PTHR36440:SF1">
    <property type="entry name" value="PUTATIVE (AFU_ORTHOLOGUE AFUA_8G07350)-RELATED"/>
    <property type="match status" value="1"/>
</dbReference>
<keyword evidence="3" id="KW-1185">Reference proteome</keyword>